<dbReference type="InterPro" id="IPR050796">
    <property type="entry name" value="SCF_F-box_component"/>
</dbReference>
<dbReference type="EMBL" id="JAWXYG010000013">
    <property type="protein sequence ID" value="KAK4256273.1"/>
    <property type="molecule type" value="Genomic_DNA"/>
</dbReference>
<evidence type="ECO:0000313" key="2">
    <source>
        <dbReference type="EMBL" id="KAK4256273.1"/>
    </source>
</evidence>
<dbReference type="Proteomes" id="UP001293593">
    <property type="component" value="Unassembled WGS sequence"/>
</dbReference>
<proteinExistence type="predicted"/>
<dbReference type="InterPro" id="IPR001810">
    <property type="entry name" value="F-box_dom"/>
</dbReference>
<dbReference type="PROSITE" id="PS50181">
    <property type="entry name" value="FBOX"/>
    <property type="match status" value="1"/>
</dbReference>
<reference evidence="2" key="1">
    <citation type="submission" date="2023-10" db="EMBL/GenBank/DDBJ databases">
        <title>Chromosome-level genome of the transformable northern wattle, Acacia crassicarpa.</title>
        <authorList>
            <person name="Massaro I."/>
            <person name="Sinha N.R."/>
            <person name="Poethig S."/>
            <person name="Leichty A.R."/>
        </authorList>
    </citation>
    <scope>NUCLEOTIDE SEQUENCE</scope>
    <source>
        <strain evidence="2">Acra3RX</strain>
        <tissue evidence="2">Leaf</tissue>
    </source>
</reference>
<protein>
    <recommendedName>
        <fullName evidence="1">F-box domain-containing protein</fullName>
    </recommendedName>
</protein>
<evidence type="ECO:0000313" key="3">
    <source>
        <dbReference type="Proteomes" id="UP001293593"/>
    </source>
</evidence>
<gene>
    <name evidence="2" type="ORF">QN277_009158</name>
</gene>
<dbReference type="InterPro" id="IPR036047">
    <property type="entry name" value="F-box-like_dom_sf"/>
</dbReference>
<dbReference type="InterPro" id="IPR017451">
    <property type="entry name" value="F-box-assoc_interact_dom"/>
</dbReference>
<dbReference type="Gene3D" id="1.20.1280.50">
    <property type="match status" value="1"/>
</dbReference>
<comment type="caution">
    <text evidence="2">The sequence shown here is derived from an EMBL/GenBank/DDBJ whole genome shotgun (WGS) entry which is preliminary data.</text>
</comment>
<dbReference type="Pfam" id="PF00646">
    <property type="entry name" value="F-box"/>
    <property type="match status" value="1"/>
</dbReference>
<evidence type="ECO:0000259" key="1">
    <source>
        <dbReference type="PROSITE" id="PS50181"/>
    </source>
</evidence>
<dbReference type="AlphaFoldDB" id="A0AAE1IUB4"/>
<feature type="domain" description="F-box" evidence="1">
    <location>
        <begin position="7"/>
        <end position="54"/>
    </location>
</feature>
<dbReference type="InterPro" id="IPR006527">
    <property type="entry name" value="F-box-assoc_dom_typ1"/>
</dbReference>
<dbReference type="SMART" id="SM00256">
    <property type="entry name" value="FBOX"/>
    <property type="match status" value="1"/>
</dbReference>
<dbReference type="PANTHER" id="PTHR31672">
    <property type="entry name" value="BNACNNG10540D PROTEIN"/>
    <property type="match status" value="1"/>
</dbReference>
<dbReference type="SUPFAM" id="SSF81383">
    <property type="entry name" value="F-box domain"/>
    <property type="match status" value="1"/>
</dbReference>
<accession>A0AAE1IUB4</accession>
<sequence>MKRTGMDRDILYLPEEIIRSILKRLPVKFLIRFLCVCKRWKNLIQNPSFIADHLQQSTHRNDALLFKSSSHHFALCLLDCGLQVRVVLKIPLMDFSDCATVLGSCNGLLLLGKCNLPFALWNPATKAVRHVPRNRTEIDISCHCVTGFGFSPIVNDYKIVRTYPGIDDTVDRAYVFSLSRGSWRGIDVGNLKGVKLDFESVTANGAIFWYGVKSSCVWEKGEYDIEAEEDEDDMEEGEHDVEVVVSFDIAKEVFTLIPRPNLEYNAEEKLTVYENKLAVLCDIWKDDETTGFIDLWVLDEGTCVSGETWRWTKRHTSSPFSFRLDSRTIWRNEIVCNCDDEGTGEIQRGKAYDLYLMNLSTKEAKRLVIPRYRPSSHIYHYAESLVSFGNN</sequence>
<dbReference type="CDD" id="cd22157">
    <property type="entry name" value="F-box_AtFBW1-like"/>
    <property type="match status" value="1"/>
</dbReference>
<dbReference type="PANTHER" id="PTHR31672:SF10">
    <property type="entry name" value="F-BOX DOMAIN-CONTAINING PROTEIN"/>
    <property type="match status" value="1"/>
</dbReference>
<name>A0AAE1IUB4_9FABA</name>
<dbReference type="NCBIfam" id="TIGR01640">
    <property type="entry name" value="F_box_assoc_1"/>
    <property type="match status" value="1"/>
</dbReference>
<organism evidence="2 3">
    <name type="scientific">Acacia crassicarpa</name>
    <name type="common">northern wattle</name>
    <dbReference type="NCBI Taxonomy" id="499986"/>
    <lineage>
        <taxon>Eukaryota</taxon>
        <taxon>Viridiplantae</taxon>
        <taxon>Streptophyta</taxon>
        <taxon>Embryophyta</taxon>
        <taxon>Tracheophyta</taxon>
        <taxon>Spermatophyta</taxon>
        <taxon>Magnoliopsida</taxon>
        <taxon>eudicotyledons</taxon>
        <taxon>Gunneridae</taxon>
        <taxon>Pentapetalae</taxon>
        <taxon>rosids</taxon>
        <taxon>fabids</taxon>
        <taxon>Fabales</taxon>
        <taxon>Fabaceae</taxon>
        <taxon>Caesalpinioideae</taxon>
        <taxon>mimosoid clade</taxon>
        <taxon>Acacieae</taxon>
        <taxon>Acacia</taxon>
    </lineage>
</organism>
<keyword evidence="3" id="KW-1185">Reference proteome</keyword>
<dbReference type="Pfam" id="PF07734">
    <property type="entry name" value="FBA_1"/>
    <property type="match status" value="1"/>
</dbReference>